<reference evidence="2 3" key="1">
    <citation type="submission" date="2024-02" db="EMBL/GenBank/DDBJ databases">
        <authorList>
            <person name="Chen Y."/>
            <person name="Shah S."/>
            <person name="Dougan E. K."/>
            <person name="Thang M."/>
            <person name="Chan C."/>
        </authorList>
    </citation>
    <scope>NUCLEOTIDE SEQUENCE [LARGE SCALE GENOMIC DNA]</scope>
</reference>
<proteinExistence type="predicted"/>
<evidence type="ECO:0000313" key="3">
    <source>
        <dbReference type="Proteomes" id="UP001642484"/>
    </source>
</evidence>
<gene>
    <name evidence="1" type="ORF">CCMP2556_LOCUS25642</name>
    <name evidence="2" type="ORF">CCMP2556_LOCUS25742</name>
</gene>
<evidence type="ECO:0000313" key="2">
    <source>
        <dbReference type="EMBL" id="CAK9050520.1"/>
    </source>
</evidence>
<dbReference type="Proteomes" id="UP001642484">
    <property type="component" value="Unassembled WGS sequence"/>
</dbReference>
<accession>A0ABP0MGE7</accession>
<name>A0ABP0MGE7_9DINO</name>
<dbReference type="EMBL" id="CAXAMN010017335">
    <property type="protein sequence ID" value="CAK9050287.1"/>
    <property type="molecule type" value="Genomic_DNA"/>
</dbReference>
<protein>
    <submittedName>
        <fullName evidence="2">Uncharacterized protein</fullName>
    </submittedName>
</protein>
<dbReference type="EMBL" id="CAXAMN010017446">
    <property type="protein sequence ID" value="CAK9050520.1"/>
    <property type="molecule type" value="Genomic_DNA"/>
</dbReference>
<sequence>MMMSHIESSAAGVGWGTSDGISQHLGGESFSQFGPTNEAAPGQKCGRGAKVAMRAFPCAVLAILTVVDARTEVAENASSLLAVHLAAGADSECSDTSTVSRATCLSKGKCMFLELDQQNLCLPCEWSGMPLPCVPRNAAYPQGRVESCEMSCEHQQMVSKLSDCTDVSGEIRMDDCVAKGKSAGVSCMWTSYMRKDGSRSSMCGPCKVDGLGVVGRSAPGSYGPEPGSVVEASFSQCDAQQLEAAKPCVDPSKCPKALPALPPQAGDTPVPLSDLTRLGLNTTEDAPMYYAAPVSPPYGKEEYLAAAQAASKAAGWEAPEDLKEVDIAIKQPPTAPAVPSDLAERPVKPLPGLLFPIPAFQSATGGILAEPGESFRPQMLGSLLQAKSKRLRHGRLSASGA</sequence>
<keyword evidence="3" id="KW-1185">Reference proteome</keyword>
<comment type="caution">
    <text evidence="2">The sequence shown here is derived from an EMBL/GenBank/DDBJ whole genome shotgun (WGS) entry which is preliminary data.</text>
</comment>
<evidence type="ECO:0000313" key="1">
    <source>
        <dbReference type="EMBL" id="CAK9050287.1"/>
    </source>
</evidence>
<organism evidence="2 3">
    <name type="scientific">Durusdinium trenchii</name>
    <dbReference type="NCBI Taxonomy" id="1381693"/>
    <lineage>
        <taxon>Eukaryota</taxon>
        <taxon>Sar</taxon>
        <taxon>Alveolata</taxon>
        <taxon>Dinophyceae</taxon>
        <taxon>Suessiales</taxon>
        <taxon>Symbiodiniaceae</taxon>
        <taxon>Durusdinium</taxon>
    </lineage>
</organism>